<name>A0A0K2V6A2_LEPSM</name>
<accession>A0A0K2V6A2</accession>
<dbReference type="AlphaFoldDB" id="A0A0K2V6A2"/>
<protein>
    <submittedName>
        <fullName evidence="1">Dynein heavy chain 9, axonemallike [Takifugu rubripes]</fullName>
    </submittedName>
</protein>
<proteinExistence type="predicted"/>
<evidence type="ECO:0000313" key="1">
    <source>
        <dbReference type="EMBL" id="CDW46083.1"/>
    </source>
</evidence>
<organism evidence="1">
    <name type="scientific">Lepeophtheirus salmonis</name>
    <name type="common">Salmon louse</name>
    <name type="synonym">Caligus salmonis</name>
    <dbReference type="NCBI Taxonomy" id="72036"/>
    <lineage>
        <taxon>Eukaryota</taxon>
        <taxon>Metazoa</taxon>
        <taxon>Ecdysozoa</taxon>
        <taxon>Arthropoda</taxon>
        <taxon>Crustacea</taxon>
        <taxon>Multicrustacea</taxon>
        <taxon>Hexanauplia</taxon>
        <taxon>Copepoda</taxon>
        <taxon>Siphonostomatoida</taxon>
        <taxon>Caligidae</taxon>
        <taxon>Lepeophtheirus</taxon>
    </lineage>
</organism>
<sequence>MRKRLSCLAITSIGTFGDRRANPKSHLCLFWYKLNWKTSQN</sequence>
<reference evidence="1" key="1">
    <citation type="submission" date="2014-05" db="EMBL/GenBank/DDBJ databases">
        <authorList>
            <person name="Chronopoulou M."/>
        </authorList>
    </citation>
    <scope>NUCLEOTIDE SEQUENCE</scope>
    <source>
        <tissue evidence="1">Whole organism</tissue>
    </source>
</reference>
<dbReference type="EMBL" id="HACA01028722">
    <property type="protein sequence ID" value="CDW46083.1"/>
    <property type="molecule type" value="Transcribed_RNA"/>
</dbReference>